<feature type="region of interest" description="Disordered" evidence="2">
    <location>
        <begin position="53"/>
        <end position="115"/>
    </location>
</feature>
<keyword evidence="5" id="KW-1185">Reference proteome</keyword>
<gene>
    <name evidence="4" type="ORF">KC01_LOCUS28788</name>
</gene>
<dbReference type="AlphaFoldDB" id="A0AAV2LEA5"/>
<dbReference type="SMART" id="SM00343">
    <property type="entry name" value="ZnF_C2HC"/>
    <property type="match status" value="1"/>
</dbReference>
<dbReference type="PROSITE" id="PS50158">
    <property type="entry name" value="ZF_CCHC"/>
    <property type="match status" value="1"/>
</dbReference>
<dbReference type="Proteomes" id="UP001497482">
    <property type="component" value="Chromosome 3"/>
</dbReference>
<keyword evidence="1" id="KW-0862">Zinc</keyword>
<accession>A0AAV2LEA5</accession>
<dbReference type="InterPro" id="IPR036875">
    <property type="entry name" value="Znf_CCHC_sf"/>
</dbReference>
<dbReference type="Gene3D" id="4.10.60.10">
    <property type="entry name" value="Zinc finger, CCHC-type"/>
    <property type="match status" value="1"/>
</dbReference>
<organism evidence="4 5">
    <name type="scientific">Knipowitschia caucasica</name>
    <name type="common">Caucasian dwarf goby</name>
    <name type="synonym">Pomatoschistus caucasicus</name>
    <dbReference type="NCBI Taxonomy" id="637954"/>
    <lineage>
        <taxon>Eukaryota</taxon>
        <taxon>Metazoa</taxon>
        <taxon>Chordata</taxon>
        <taxon>Craniata</taxon>
        <taxon>Vertebrata</taxon>
        <taxon>Euteleostomi</taxon>
        <taxon>Actinopterygii</taxon>
        <taxon>Neopterygii</taxon>
        <taxon>Teleostei</taxon>
        <taxon>Neoteleostei</taxon>
        <taxon>Acanthomorphata</taxon>
        <taxon>Gobiaria</taxon>
        <taxon>Gobiiformes</taxon>
        <taxon>Gobioidei</taxon>
        <taxon>Gobiidae</taxon>
        <taxon>Gobiinae</taxon>
        <taxon>Knipowitschia</taxon>
    </lineage>
</organism>
<dbReference type="Pfam" id="PF00098">
    <property type="entry name" value="zf-CCHC"/>
    <property type="match status" value="1"/>
</dbReference>
<feature type="compositionally biased region" description="Basic and acidic residues" evidence="2">
    <location>
        <begin position="95"/>
        <end position="115"/>
    </location>
</feature>
<evidence type="ECO:0000313" key="4">
    <source>
        <dbReference type="EMBL" id="CAL1600703.1"/>
    </source>
</evidence>
<evidence type="ECO:0000259" key="3">
    <source>
        <dbReference type="PROSITE" id="PS50158"/>
    </source>
</evidence>
<dbReference type="GO" id="GO:0003676">
    <property type="term" value="F:nucleic acid binding"/>
    <property type="evidence" value="ECO:0007669"/>
    <property type="project" value="InterPro"/>
</dbReference>
<dbReference type="EMBL" id="OZ035825">
    <property type="protein sequence ID" value="CAL1600703.1"/>
    <property type="molecule type" value="Genomic_DNA"/>
</dbReference>
<dbReference type="InterPro" id="IPR001878">
    <property type="entry name" value="Znf_CCHC"/>
</dbReference>
<feature type="compositionally biased region" description="Basic and acidic residues" evidence="2">
    <location>
        <begin position="57"/>
        <end position="74"/>
    </location>
</feature>
<name>A0AAV2LEA5_KNICA</name>
<reference evidence="4 5" key="1">
    <citation type="submission" date="2024-04" db="EMBL/GenBank/DDBJ databases">
        <authorList>
            <person name="Waldvogel A.-M."/>
            <person name="Schoenle A."/>
        </authorList>
    </citation>
    <scope>NUCLEOTIDE SEQUENCE [LARGE SCALE GENOMIC DNA]</scope>
</reference>
<evidence type="ECO:0000256" key="1">
    <source>
        <dbReference type="PROSITE-ProRule" id="PRU00047"/>
    </source>
</evidence>
<sequence length="115" mass="13420">MSEALTFSDFKTKLRNFEDTERYKPSDLTEDKKDSAEIECYRCRKKGHVARNCPSAYEERRRDRRSDELRRGGQRDSMAAATRSHRPLGALGSTRQERQGPRKTLPLERLQRSST</sequence>
<feature type="domain" description="CCHC-type" evidence="3">
    <location>
        <begin position="40"/>
        <end position="55"/>
    </location>
</feature>
<dbReference type="GO" id="GO:0008270">
    <property type="term" value="F:zinc ion binding"/>
    <property type="evidence" value="ECO:0007669"/>
    <property type="project" value="UniProtKB-KW"/>
</dbReference>
<keyword evidence="1" id="KW-0479">Metal-binding</keyword>
<keyword evidence="1" id="KW-0863">Zinc-finger</keyword>
<protein>
    <recommendedName>
        <fullName evidence="3">CCHC-type domain-containing protein</fullName>
    </recommendedName>
</protein>
<evidence type="ECO:0000313" key="5">
    <source>
        <dbReference type="Proteomes" id="UP001497482"/>
    </source>
</evidence>
<proteinExistence type="predicted"/>
<evidence type="ECO:0000256" key="2">
    <source>
        <dbReference type="SAM" id="MobiDB-lite"/>
    </source>
</evidence>
<dbReference type="SUPFAM" id="SSF57756">
    <property type="entry name" value="Retrovirus zinc finger-like domains"/>
    <property type="match status" value="1"/>
</dbReference>